<dbReference type="SUPFAM" id="SSF52058">
    <property type="entry name" value="L domain-like"/>
    <property type="match status" value="1"/>
</dbReference>
<dbReference type="OrthoDB" id="1748434at2759"/>
<protein>
    <recommendedName>
        <fullName evidence="4">Disease resistance protein At4g27190-like leucine-rich repeats domain-containing protein</fullName>
    </recommendedName>
</protein>
<dbReference type="AlphaFoldDB" id="A0A5J5C0G8"/>
<evidence type="ECO:0000313" key="5">
    <source>
        <dbReference type="EMBL" id="KAA8548709.1"/>
    </source>
</evidence>
<keyword evidence="2" id="KW-0677">Repeat</keyword>
<keyword evidence="6" id="KW-1185">Reference proteome</keyword>
<dbReference type="GO" id="GO:0006952">
    <property type="term" value="P:defense response"/>
    <property type="evidence" value="ECO:0007669"/>
    <property type="project" value="UniProtKB-ARBA"/>
</dbReference>
<dbReference type="EMBL" id="CM018031">
    <property type="protein sequence ID" value="KAA8548709.1"/>
    <property type="molecule type" value="Genomic_DNA"/>
</dbReference>
<gene>
    <name evidence="5" type="ORF">F0562_000393</name>
</gene>
<keyword evidence="3" id="KW-0611">Plant defense</keyword>
<dbReference type="PANTHER" id="PTHR33463">
    <property type="entry name" value="NB-ARC DOMAIN-CONTAINING PROTEIN-RELATED"/>
    <property type="match status" value="1"/>
</dbReference>
<dbReference type="PANTHER" id="PTHR33463:SF187">
    <property type="entry name" value="AND NB-ARC DOMAIN DISEASE RESISTANCE PROTEIN, PUTATIVE-RELATED"/>
    <property type="match status" value="1"/>
</dbReference>
<dbReference type="InterPro" id="IPR032675">
    <property type="entry name" value="LRR_dom_sf"/>
</dbReference>
<evidence type="ECO:0000256" key="2">
    <source>
        <dbReference type="ARBA" id="ARBA00022737"/>
    </source>
</evidence>
<dbReference type="InterPro" id="IPR001611">
    <property type="entry name" value="Leu-rich_rpt"/>
</dbReference>
<organism evidence="5 6">
    <name type="scientific">Nyssa sinensis</name>
    <dbReference type="NCBI Taxonomy" id="561372"/>
    <lineage>
        <taxon>Eukaryota</taxon>
        <taxon>Viridiplantae</taxon>
        <taxon>Streptophyta</taxon>
        <taxon>Embryophyta</taxon>
        <taxon>Tracheophyta</taxon>
        <taxon>Spermatophyta</taxon>
        <taxon>Magnoliopsida</taxon>
        <taxon>eudicotyledons</taxon>
        <taxon>Gunneridae</taxon>
        <taxon>Pentapetalae</taxon>
        <taxon>asterids</taxon>
        <taxon>Cornales</taxon>
        <taxon>Nyssaceae</taxon>
        <taxon>Nyssa</taxon>
    </lineage>
</organism>
<sequence length="387" mass="43306">MLVNNCLLQSSSDNTSVKMHDLMRDLALKITRKNPRFMVKAGMLLRELPNEDEWGEDLEKVSLMFNHIPQIPSGTSPSCPTLSTLILRGNYVLASVPSSFFENMHTLRVLDLSNTLIENLPNSVSDLENLTALLLGQCHYLIYVPSLAKLRSLQVLDLSHSGISKVPQGMDSLVNLKCLYMDHSNKLEMFPSGMLPRLSHLQHLRLRSGSENVAECGIFSCGSVECIWSSSSTAALVTKEIEEVHCSPLQSLEILRIYSLPNFSALFMCGGIALPHGTLLNLKQLDIYDCPKLKKLFSPRLLQHFHNLKLICIWYCKQMEEVITADDEERTDANASKSNHSSSNINQDKDTADITLPVLTSLTLCDLRELKSIYSGMMVGHDQRDAE</sequence>
<dbReference type="GO" id="GO:0051707">
    <property type="term" value="P:response to other organism"/>
    <property type="evidence" value="ECO:0007669"/>
    <property type="project" value="UniProtKB-ARBA"/>
</dbReference>
<reference evidence="5 6" key="1">
    <citation type="submission" date="2019-09" db="EMBL/GenBank/DDBJ databases">
        <title>A chromosome-level genome assembly of the Chinese tupelo Nyssa sinensis.</title>
        <authorList>
            <person name="Yang X."/>
            <person name="Kang M."/>
            <person name="Yang Y."/>
            <person name="Xiong H."/>
            <person name="Wang M."/>
            <person name="Zhang Z."/>
            <person name="Wang Z."/>
            <person name="Wu H."/>
            <person name="Ma T."/>
            <person name="Liu J."/>
            <person name="Xi Z."/>
        </authorList>
    </citation>
    <scope>NUCLEOTIDE SEQUENCE [LARGE SCALE GENOMIC DNA]</scope>
    <source>
        <strain evidence="5">J267</strain>
        <tissue evidence="5">Leaf</tissue>
    </source>
</reference>
<proteinExistence type="predicted"/>
<dbReference type="Pfam" id="PF23247">
    <property type="entry name" value="LRR_RPS2"/>
    <property type="match status" value="1"/>
</dbReference>
<dbReference type="InterPro" id="IPR050905">
    <property type="entry name" value="Plant_NBS-LRR"/>
</dbReference>
<name>A0A5J5C0G8_9ASTE</name>
<feature type="domain" description="Disease resistance protein At4g27190-like leucine-rich repeats" evidence="4">
    <location>
        <begin position="274"/>
        <end position="375"/>
    </location>
</feature>
<dbReference type="Pfam" id="PF13855">
    <property type="entry name" value="LRR_8"/>
    <property type="match status" value="1"/>
</dbReference>
<dbReference type="Proteomes" id="UP000325577">
    <property type="component" value="Linkage Group LG0"/>
</dbReference>
<accession>A0A5J5C0G8</accession>
<evidence type="ECO:0000313" key="6">
    <source>
        <dbReference type="Proteomes" id="UP000325577"/>
    </source>
</evidence>
<evidence type="ECO:0000256" key="1">
    <source>
        <dbReference type="ARBA" id="ARBA00022614"/>
    </source>
</evidence>
<keyword evidence="1" id="KW-0433">Leucine-rich repeat</keyword>
<dbReference type="InterPro" id="IPR003591">
    <property type="entry name" value="Leu-rich_rpt_typical-subtyp"/>
</dbReference>
<evidence type="ECO:0000256" key="3">
    <source>
        <dbReference type="ARBA" id="ARBA00022821"/>
    </source>
</evidence>
<evidence type="ECO:0000259" key="4">
    <source>
        <dbReference type="Pfam" id="PF23247"/>
    </source>
</evidence>
<dbReference type="SMART" id="SM00369">
    <property type="entry name" value="LRR_TYP"/>
    <property type="match status" value="2"/>
</dbReference>
<dbReference type="InterPro" id="IPR057135">
    <property type="entry name" value="At4g27190-like_LRR"/>
</dbReference>
<dbReference type="Gene3D" id="3.80.10.10">
    <property type="entry name" value="Ribonuclease Inhibitor"/>
    <property type="match status" value="1"/>
</dbReference>